<accession>A0A5N5KGG8</accession>
<proteinExistence type="predicted"/>
<sequence length="296" mass="32980">MAGYDYSNRGYTSYNPPCSDDYESKTGYVPDHVCRPVIIGADGRKRPLISYGHDQNADHYVTNTERYVEQHVHSSMEPDRHGPRLSEESYGAENRSRRPLVSANGRPQIVEEFITGVQTEAGRPKGGATWDASSRRRPTPKPTGYDGDYTDGYDVHNGFNNDLTNPRGDAHRNDSYYDDYYRKQGSNMEPTMNTGGGRARPSQSSLAAPPNASLSGATNDIRAAVGLLREVAKPRVSTSPRTWYTEPTYTNTIDSKEASRRYGNFNFSPRPHARDDGYTSTIDSREALRKYSGSAV</sequence>
<feature type="compositionally biased region" description="Low complexity" evidence="1">
    <location>
        <begin position="201"/>
        <end position="215"/>
    </location>
</feature>
<feature type="region of interest" description="Disordered" evidence="1">
    <location>
        <begin position="119"/>
        <end position="147"/>
    </location>
</feature>
<comment type="caution">
    <text evidence="2">The sequence shown here is derived from an EMBL/GenBank/DDBJ whole genome shotgun (WGS) entry which is preliminary data.</text>
</comment>
<gene>
    <name evidence="2" type="ORF">DKX38_019475</name>
</gene>
<evidence type="ECO:0000313" key="3">
    <source>
        <dbReference type="Proteomes" id="UP000326939"/>
    </source>
</evidence>
<dbReference type="AlphaFoldDB" id="A0A5N5KGG8"/>
<feature type="region of interest" description="Disordered" evidence="1">
    <location>
        <begin position="70"/>
        <end position="104"/>
    </location>
</feature>
<evidence type="ECO:0000313" key="2">
    <source>
        <dbReference type="EMBL" id="KAB5529394.1"/>
    </source>
</evidence>
<name>A0A5N5KGG8_9ROSI</name>
<feature type="compositionally biased region" description="Basic and acidic residues" evidence="1">
    <location>
        <begin position="70"/>
        <end position="87"/>
    </location>
</feature>
<reference evidence="3" key="1">
    <citation type="journal article" date="2019" name="Gigascience">
        <title>De novo genome assembly of the endangered Acer yangbiense, a plant species with extremely small populations endemic to Yunnan Province, China.</title>
        <authorList>
            <person name="Yang J."/>
            <person name="Wariss H.M."/>
            <person name="Tao L."/>
            <person name="Zhang R."/>
            <person name="Yun Q."/>
            <person name="Hollingsworth P."/>
            <person name="Dao Z."/>
            <person name="Luo G."/>
            <person name="Guo H."/>
            <person name="Ma Y."/>
            <person name="Sun W."/>
        </authorList>
    </citation>
    <scope>NUCLEOTIDE SEQUENCE [LARGE SCALE GENOMIC DNA]</scope>
    <source>
        <strain evidence="3">cv. br00</strain>
    </source>
</reference>
<feature type="region of interest" description="Disordered" evidence="1">
    <location>
        <begin position="260"/>
        <end position="281"/>
    </location>
</feature>
<dbReference type="EMBL" id="VDCV01000013">
    <property type="protein sequence ID" value="KAB5529394.1"/>
    <property type="molecule type" value="Genomic_DNA"/>
</dbReference>
<feature type="compositionally biased region" description="Polar residues" evidence="1">
    <location>
        <begin position="184"/>
        <end position="193"/>
    </location>
</feature>
<evidence type="ECO:0000256" key="1">
    <source>
        <dbReference type="SAM" id="MobiDB-lite"/>
    </source>
</evidence>
<feature type="region of interest" description="Disordered" evidence="1">
    <location>
        <begin position="183"/>
        <end position="216"/>
    </location>
</feature>
<protein>
    <submittedName>
        <fullName evidence="2">Uncharacterized protein</fullName>
    </submittedName>
</protein>
<organism evidence="2 3">
    <name type="scientific">Salix brachista</name>
    <dbReference type="NCBI Taxonomy" id="2182728"/>
    <lineage>
        <taxon>Eukaryota</taxon>
        <taxon>Viridiplantae</taxon>
        <taxon>Streptophyta</taxon>
        <taxon>Embryophyta</taxon>
        <taxon>Tracheophyta</taxon>
        <taxon>Spermatophyta</taxon>
        <taxon>Magnoliopsida</taxon>
        <taxon>eudicotyledons</taxon>
        <taxon>Gunneridae</taxon>
        <taxon>Pentapetalae</taxon>
        <taxon>rosids</taxon>
        <taxon>fabids</taxon>
        <taxon>Malpighiales</taxon>
        <taxon>Salicaceae</taxon>
        <taxon>Saliceae</taxon>
        <taxon>Salix</taxon>
    </lineage>
</organism>
<keyword evidence="3" id="KW-1185">Reference proteome</keyword>
<feature type="compositionally biased region" description="Basic and acidic residues" evidence="1">
    <location>
        <begin position="272"/>
        <end position="281"/>
    </location>
</feature>
<dbReference type="Proteomes" id="UP000326939">
    <property type="component" value="Chromosome 13"/>
</dbReference>